<sequence length="150" mass="16783">MTPLRPHVTASIRTSLPATSIWSQYEKLSDWPKWDPSILSITSPVPPPLKIGQKLTLTTSSPSYTGSLPLLSCFSPTTLTYTLPLPGCQITRSFEIKTSDEGVEVIHGIRYDGMMKFVYKEKEEEEVKNLKGQVEKLVELAEKAENSNKK</sequence>
<dbReference type="InterPro" id="IPR023393">
    <property type="entry name" value="START-like_dom_sf"/>
</dbReference>
<evidence type="ECO:0000256" key="1">
    <source>
        <dbReference type="SAM" id="Coils"/>
    </source>
</evidence>
<dbReference type="EMBL" id="BRXY01000007">
    <property type="protein sequence ID" value="GMH52012.1"/>
    <property type="molecule type" value="Genomic_DNA"/>
</dbReference>
<reference evidence="3" key="1">
    <citation type="journal article" date="2023" name="Commun. Biol.">
        <title>Genome analysis of Parmales, the sister group of diatoms, reveals the evolutionary specialization of diatoms from phago-mixotrophs to photoautotrophs.</title>
        <authorList>
            <person name="Ban H."/>
            <person name="Sato S."/>
            <person name="Yoshikawa S."/>
            <person name="Yamada K."/>
            <person name="Nakamura Y."/>
            <person name="Ichinomiya M."/>
            <person name="Sato N."/>
            <person name="Blanc-Mathieu R."/>
            <person name="Endo H."/>
            <person name="Kuwata A."/>
            <person name="Ogata H."/>
        </authorList>
    </citation>
    <scope>NUCLEOTIDE SEQUENCE [LARGE SCALE GENOMIC DNA]</scope>
    <source>
        <strain evidence="3">NIES 3701</strain>
    </source>
</reference>
<dbReference type="SUPFAM" id="SSF55961">
    <property type="entry name" value="Bet v1-like"/>
    <property type="match status" value="1"/>
</dbReference>
<dbReference type="Proteomes" id="UP001165085">
    <property type="component" value="Unassembled WGS sequence"/>
</dbReference>
<keyword evidence="1" id="KW-0175">Coiled coil</keyword>
<organism evidence="2 3">
    <name type="scientific">Triparma strigata</name>
    <dbReference type="NCBI Taxonomy" id="1606541"/>
    <lineage>
        <taxon>Eukaryota</taxon>
        <taxon>Sar</taxon>
        <taxon>Stramenopiles</taxon>
        <taxon>Ochrophyta</taxon>
        <taxon>Bolidophyceae</taxon>
        <taxon>Parmales</taxon>
        <taxon>Triparmaceae</taxon>
        <taxon>Triparma</taxon>
    </lineage>
</organism>
<protein>
    <recommendedName>
        <fullName evidence="4">Polyketide cyclase/dehydrase</fullName>
    </recommendedName>
</protein>
<accession>A0A9W6ZIN2</accession>
<evidence type="ECO:0000313" key="3">
    <source>
        <dbReference type="Proteomes" id="UP001165085"/>
    </source>
</evidence>
<proteinExistence type="predicted"/>
<gene>
    <name evidence="2" type="ORF">TrST_g8243</name>
</gene>
<dbReference type="AlphaFoldDB" id="A0A9W6ZIN2"/>
<dbReference type="Gene3D" id="3.30.530.20">
    <property type="match status" value="1"/>
</dbReference>
<feature type="coiled-coil region" evidence="1">
    <location>
        <begin position="120"/>
        <end position="150"/>
    </location>
</feature>
<name>A0A9W6ZIN2_9STRA</name>
<evidence type="ECO:0008006" key="4">
    <source>
        <dbReference type="Google" id="ProtNLM"/>
    </source>
</evidence>
<evidence type="ECO:0000313" key="2">
    <source>
        <dbReference type="EMBL" id="GMH52012.1"/>
    </source>
</evidence>
<comment type="caution">
    <text evidence="2">The sequence shown here is derived from an EMBL/GenBank/DDBJ whole genome shotgun (WGS) entry which is preliminary data.</text>
</comment>
<keyword evidence="3" id="KW-1185">Reference proteome</keyword>